<feature type="transmembrane region" description="Helical" evidence="1">
    <location>
        <begin position="107"/>
        <end position="126"/>
    </location>
</feature>
<sequence>MRILKILLIEASKVEFENPQITPKPDRDFITNRMNLEKFIKENESNDLINELNNSKLGKLENTNQLENNTNQLENSTNQLENNTKTKNNTKILETNKVEKKTDSTKSLILMLIFFILASIVSYQLGKKVQNERCRNNID</sequence>
<accession>A0A1X0QDU8</accession>
<proteinExistence type="predicted"/>
<organism evidence="2 3">
    <name type="scientific">Hepatospora eriocheir</name>
    <dbReference type="NCBI Taxonomy" id="1081669"/>
    <lineage>
        <taxon>Eukaryota</taxon>
        <taxon>Fungi</taxon>
        <taxon>Fungi incertae sedis</taxon>
        <taxon>Microsporidia</taxon>
        <taxon>Hepatosporidae</taxon>
        <taxon>Hepatospora</taxon>
    </lineage>
</organism>
<keyword evidence="1" id="KW-0472">Membrane</keyword>
<dbReference type="VEuPathDB" id="MicrosporidiaDB:HERIO_270"/>
<gene>
    <name evidence="2" type="ORF">HERIO_270</name>
</gene>
<keyword evidence="1" id="KW-1133">Transmembrane helix</keyword>
<dbReference type="AlphaFoldDB" id="A0A1X0QDU8"/>
<comment type="caution">
    <text evidence="2">The sequence shown here is derived from an EMBL/GenBank/DDBJ whole genome shotgun (WGS) entry which is preliminary data.</text>
</comment>
<evidence type="ECO:0000313" key="3">
    <source>
        <dbReference type="Proteomes" id="UP000192356"/>
    </source>
</evidence>
<evidence type="ECO:0000313" key="2">
    <source>
        <dbReference type="EMBL" id="ORD97873.1"/>
    </source>
</evidence>
<reference evidence="2 3" key="1">
    <citation type="journal article" date="2017" name="Environ. Microbiol.">
        <title>Decay of the glycolytic pathway and adaptation to intranuclear parasitism within Enterocytozoonidae microsporidia.</title>
        <authorList>
            <person name="Wiredu Boakye D."/>
            <person name="Jaroenlak P."/>
            <person name="Prachumwat A."/>
            <person name="Williams T.A."/>
            <person name="Bateman K.S."/>
            <person name="Itsathitphaisarn O."/>
            <person name="Sritunyalucksana K."/>
            <person name="Paszkiewicz K.H."/>
            <person name="Moore K.A."/>
            <person name="Stentiford G.D."/>
            <person name="Williams B.A."/>
        </authorList>
    </citation>
    <scope>NUCLEOTIDE SEQUENCE [LARGE SCALE GENOMIC DNA]</scope>
    <source>
        <strain evidence="2 3">GB1</strain>
    </source>
</reference>
<keyword evidence="3" id="KW-1185">Reference proteome</keyword>
<protein>
    <submittedName>
        <fullName evidence="2">Uncharacterized protein</fullName>
    </submittedName>
</protein>
<keyword evidence="1" id="KW-0812">Transmembrane</keyword>
<evidence type="ECO:0000256" key="1">
    <source>
        <dbReference type="SAM" id="Phobius"/>
    </source>
</evidence>
<name>A0A1X0QDU8_9MICR</name>
<dbReference type="EMBL" id="LVKB01000007">
    <property type="protein sequence ID" value="ORD97873.1"/>
    <property type="molecule type" value="Genomic_DNA"/>
</dbReference>
<dbReference type="Proteomes" id="UP000192356">
    <property type="component" value="Unassembled WGS sequence"/>
</dbReference>